<comment type="similarity">
    <text evidence="8">Belongs to the protein kinase superfamily. STE Ser/Thr protein kinase family. COT1 subfamily.</text>
</comment>
<dbReference type="GO" id="GO:0005856">
    <property type="term" value="C:cytoskeleton"/>
    <property type="evidence" value="ECO:0007669"/>
    <property type="project" value="TreeGrafter"/>
</dbReference>
<evidence type="ECO:0000256" key="1">
    <source>
        <dbReference type="ARBA" id="ARBA00012513"/>
    </source>
</evidence>
<dbReference type="PROSITE" id="PS51285">
    <property type="entry name" value="AGC_KINASE_CTER"/>
    <property type="match status" value="1"/>
</dbReference>
<feature type="compositionally biased region" description="Polar residues" evidence="11">
    <location>
        <begin position="1103"/>
        <end position="1113"/>
    </location>
</feature>
<feature type="domain" description="AGC-kinase C-terminal" evidence="13">
    <location>
        <begin position="771"/>
        <end position="869"/>
    </location>
</feature>
<dbReference type="InterPro" id="IPR011009">
    <property type="entry name" value="Kinase-like_dom_sf"/>
</dbReference>
<reference evidence="14" key="1">
    <citation type="journal article" date="2023" name="PhytoFront">
        <title>Draft Genome Resources of Seven Strains of Tilletia horrida, Causal Agent of Kernel Smut of Rice.</title>
        <authorList>
            <person name="Khanal S."/>
            <person name="Antony Babu S."/>
            <person name="Zhou X.G."/>
        </authorList>
    </citation>
    <scope>NUCLEOTIDE SEQUENCE</scope>
    <source>
        <strain evidence="14">TX3</strain>
    </source>
</reference>
<dbReference type="EMBL" id="JAPDMQ010000313">
    <property type="protein sequence ID" value="KAK0527388.1"/>
    <property type="molecule type" value="Genomic_DNA"/>
</dbReference>
<dbReference type="PROSITE" id="PS00108">
    <property type="entry name" value="PROTEIN_KINASE_ST"/>
    <property type="match status" value="1"/>
</dbReference>
<evidence type="ECO:0000256" key="6">
    <source>
        <dbReference type="ARBA" id="ARBA00022777"/>
    </source>
</evidence>
<evidence type="ECO:0000256" key="7">
    <source>
        <dbReference type="ARBA" id="ARBA00022840"/>
    </source>
</evidence>
<feature type="compositionally biased region" description="Polar residues" evidence="11">
    <location>
        <begin position="977"/>
        <end position="986"/>
    </location>
</feature>
<feature type="region of interest" description="Disordered" evidence="11">
    <location>
        <begin position="574"/>
        <end position="650"/>
    </location>
</feature>
<feature type="compositionally biased region" description="Low complexity" evidence="11">
    <location>
        <begin position="1513"/>
        <end position="1530"/>
    </location>
</feature>
<dbReference type="InterPro" id="IPR000719">
    <property type="entry name" value="Prot_kinase_dom"/>
</dbReference>
<feature type="region of interest" description="Disordered" evidence="11">
    <location>
        <begin position="1101"/>
        <end position="1207"/>
    </location>
</feature>
<comment type="caution">
    <text evidence="14">The sequence shown here is derived from an EMBL/GenBank/DDBJ whole genome shotgun (WGS) entry which is preliminary data.</text>
</comment>
<feature type="region of interest" description="Disordered" evidence="11">
    <location>
        <begin position="1512"/>
        <end position="1569"/>
    </location>
</feature>
<keyword evidence="15" id="KW-1185">Reference proteome</keyword>
<evidence type="ECO:0000256" key="9">
    <source>
        <dbReference type="ARBA" id="ARBA00047899"/>
    </source>
</evidence>
<feature type="region of interest" description="Disordered" evidence="11">
    <location>
        <begin position="1584"/>
        <end position="1613"/>
    </location>
</feature>
<evidence type="ECO:0000256" key="5">
    <source>
        <dbReference type="ARBA" id="ARBA00022741"/>
    </source>
</evidence>
<dbReference type="GO" id="GO:0005737">
    <property type="term" value="C:cytoplasm"/>
    <property type="evidence" value="ECO:0007669"/>
    <property type="project" value="TreeGrafter"/>
</dbReference>
<feature type="compositionally biased region" description="Low complexity" evidence="11">
    <location>
        <begin position="1458"/>
        <end position="1468"/>
    </location>
</feature>
<feature type="compositionally biased region" description="Low complexity" evidence="11">
    <location>
        <begin position="1191"/>
        <end position="1205"/>
    </location>
</feature>
<feature type="compositionally biased region" description="Basic and acidic residues" evidence="11">
    <location>
        <begin position="1"/>
        <end position="10"/>
    </location>
</feature>
<comment type="catalytic activity">
    <reaction evidence="9">
        <text>L-threonyl-[protein] + ATP = O-phospho-L-threonyl-[protein] + ADP + H(+)</text>
        <dbReference type="Rhea" id="RHEA:46608"/>
        <dbReference type="Rhea" id="RHEA-COMP:11060"/>
        <dbReference type="Rhea" id="RHEA-COMP:11605"/>
        <dbReference type="ChEBI" id="CHEBI:15378"/>
        <dbReference type="ChEBI" id="CHEBI:30013"/>
        <dbReference type="ChEBI" id="CHEBI:30616"/>
        <dbReference type="ChEBI" id="CHEBI:61977"/>
        <dbReference type="ChEBI" id="CHEBI:456216"/>
        <dbReference type="EC" id="2.7.11.1"/>
    </reaction>
</comment>
<feature type="compositionally biased region" description="Gly residues" evidence="11">
    <location>
        <begin position="1584"/>
        <end position="1597"/>
    </location>
</feature>
<feature type="compositionally biased region" description="Basic and acidic residues" evidence="11">
    <location>
        <begin position="600"/>
        <end position="609"/>
    </location>
</feature>
<keyword evidence="7" id="KW-0067">ATP-binding</keyword>
<sequence>MASTSDKTRPASDTSSQQKQQQQQQQQQSWTQRLSQIEAILSEPTVLKAFSAFLESIGRSCGKGKALARHDAAEAAEAAAAAAASLLHSAALDHRQRLLAHPQAEQLLDELLSAAAQRASHGAQLSLSMRSSANASTPTSISSAALKLDCGLRLDLGLAMLWSAAKVSLLAAEPGRALSAALSSANRAGLQSPLPILSGGGGGGASEGAGGDGLRGTAALMHIQPGVDPNPLRRAIVPALRALPTLMLTERDFIPLNNLQRSRAGIVEVVRCRLDRKLYVLKSMLKGVARREPHRTSPMTEKNLLCLAAAESSGAAAAGSSGTKKGSSAAGVATVADGRPDFTPQICAAFQSTGSLHIVMEYFPAGDLNTFLESAGSAASALDAAGSAVPGRNPTGGLLVEEWVKMYAADIVAAVGWVHECGFAHRDVKPSNFLMDYTGHLKLCDFSTAAPVSYFEITDGTETGPAPARRRERRVLKFHCREPAGTCDYIAPEILLYEEQRLAAESSWDESLQASEYGSASFSHSHSHSASFMTSVSASIMPSHPSANSIVYTAATSTSSSAVAIGAARLPKSRSGTLKVGGGAGVPASSTSASLLPRPLGDESGKKPLSDCSNTIRANSTAADGSASVPPGSCSSSATMHGLKDKPSKSNLSQFADASLAAHTVAASATGPGTTGTDMDPSGPGGYGPEVDWWSVGVVIYEMTYGKLPFWARDPAEAFQRIMNHSRFLSLDASVACSQDLRHLIQNLIATRTCRLGIDSTAEVKNHPFFRGIEWNALHQMDPPFVPTVERVDQQPPATGSADSSPGDPGSFEQEPSVLHSPSPSVWRSSPKPGSQSASRNAHQRKLSEVESSLSMLSIVSPVSFSAMYQGNIDDFPAFVNELDRDEELSAMCAEHEGSLRDLDVSRRKAPRDISSTKFTSAVTLDVGTHVEPVAKETATTTQDQAQLQDAIWDDIDLEWAGFTLQPHAFNFAPRSNAAQPKQSAATPAPSGNKAGEHKAEVRFASAPAVVSLPEQSVLSVIEEAEGQGASGPAASTPFVRRMSSLSTIASPEPGPSPLATPYSRVPAANTMPRSLQRRAVEAAGWARVGIDSRFVTPMRKTSLPNFSSSSVSGRGDDIHEEGEDGCGGQRSVSAPKAGMPSPYPFPVTASRRTSSGEPAAAVATRQRSGSQSESARSRSNTPAEAVLSNGIPSSGSDSRFSGGSITKRDYSEREAWDRMMKAVQKSAKKKRQAEDERIAMSGQVTVIRVEDEEWSVSQSRTGMDKVIASPPSAYGHTVRPNADMGEQQVVGPAGYSSLSNPGMPRWGSSRSIISDGARHQLANYDWQRADVPIRTSSRPSLVVDIVSPTSRQRAMELDYERSFSSFSAGTASGTEFSRVPSRQSIASTPPHTGGGLPQSISNSSISSSGSLSDLDGDAAQVRWPLRQRRSTRQLLIKAQERTTPSKAPRSRGPSLTSAFASSGSEAGGSMRIAKARPASVFGWSSVAGANGAGSEERGMLSAPPTAGFWGLGSAQGNTSSGNANSSLSNARRRSLAEFPSAAGSSMRQHRSVANVRTAESSDVRRKGSHEILREYSQGLVGGASAGSGASGAGGPAVIGLPPSSSLSSRQGGEWLRSMDDRHVALQRNIDEIEGRISKLRLRLRQEEDERRTALSELRRLAHLSGSSSASSTSHNGSNDRLDRAL</sequence>
<evidence type="ECO:0000313" key="15">
    <source>
        <dbReference type="Proteomes" id="UP001176521"/>
    </source>
</evidence>
<dbReference type="InterPro" id="IPR000961">
    <property type="entry name" value="AGC-kinase_C"/>
</dbReference>
<dbReference type="Gene3D" id="3.30.200.20">
    <property type="entry name" value="Phosphorylase Kinase, domain 1"/>
    <property type="match status" value="1"/>
</dbReference>
<evidence type="ECO:0000256" key="8">
    <source>
        <dbReference type="ARBA" id="ARBA00038271"/>
    </source>
</evidence>
<organism evidence="14 15">
    <name type="scientific">Tilletia horrida</name>
    <dbReference type="NCBI Taxonomy" id="155126"/>
    <lineage>
        <taxon>Eukaryota</taxon>
        <taxon>Fungi</taxon>
        <taxon>Dikarya</taxon>
        <taxon>Basidiomycota</taxon>
        <taxon>Ustilaginomycotina</taxon>
        <taxon>Exobasidiomycetes</taxon>
        <taxon>Tilletiales</taxon>
        <taxon>Tilletiaceae</taxon>
        <taxon>Tilletia</taxon>
    </lineage>
</organism>
<evidence type="ECO:0000313" key="14">
    <source>
        <dbReference type="EMBL" id="KAK0527388.1"/>
    </source>
</evidence>
<keyword evidence="5" id="KW-0547">Nucleotide-binding</keyword>
<dbReference type="PROSITE" id="PS50011">
    <property type="entry name" value="PROTEIN_KINASE_DOM"/>
    <property type="match status" value="1"/>
</dbReference>
<feature type="compositionally biased region" description="Polar residues" evidence="11">
    <location>
        <begin position="1381"/>
        <end position="1391"/>
    </location>
</feature>
<evidence type="ECO:0000259" key="12">
    <source>
        <dbReference type="PROSITE" id="PS50011"/>
    </source>
</evidence>
<dbReference type="GO" id="GO:0004674">
    <property type="term" value="F:protein serine/threonine kinase activity"/>
    <property type="evidence" value="ECO:0007669"/>
    <property type="project" value="UniProtKB-KW"/>
</dbReference>
<name>A0AAN6GDC9_9BASI</name>
<dbReference type="SUPFAM" id="SSF56112">
    <property type="entry name" value="Protein kinase-like (PK-like)"/>
    <property type="match status" value="2"/>
</dbReference>
<feature type="region of interest" description="Disordered" evidence="11">
    <location>
        <begin position="1663"/>
        <end position="1686"/>
    </location>
</feature>
<feature type="region of interest" description="Disordered" evidence="11">
    <location>
        <begin position="1368"/>
        <end position="1468"/>
    </location>
</feature>
<feature type="compositionally biased region" description="Low complexity" evidence="11">
    <location>
        <begin position="1166"/>
        <end position="1180"/>
    </location>
</feature>
<keyword evidence="6" id="KW-0418">Kinase</keyword>
<evidence type="ECO:0000259" key="13">
    <source>
        <dbReference type="PROSITE" id="PS51285"/>
    </source>
</evidence>
<dbReference type="GO" id="GO:0031032">
    <property type="term" value="P:actomyosin structure organization"/>
    <property type="evidence" value="ECO:0007669"/>
    <property type="project" value="TreeGrafter"/>
</dbReference>
<feature type="compositionally biased region" description="Polar residues" evidence="11">
    <location>
        <begin position="820"/>
        <end position="841"/>
    </location>
</feature>
<gene>
    <name evidence="14" type="ORF">OC842_004891</name>
</gene>
<dbReference type="EC" id="2.7.11.1" evidence="1"/>
<evidence type="ECO:0000256" key="10">
    <source>
        <dbReference type="ARBA" id="ARBA00048679"/>
    </source>
</evidence>
<evidence type="ECO:0000256" key="11">
    <source>
        <dbReference type="SAM" id="MobiDB-lite"/>
    </source>
</evidence>
<feature type="compositionally biased region" description="Low complexity" evidence="11">
    <location>
        <begin position="15"/>
        <end position="29"/>
    </location>
</feature>
<dbReference type="SMART" id="SM00220">
    <property type="entry name" value="S_TKc"/>
    <property type="match status" value="1"/>
</dbReference>
<feature type="region of interest" description="Disordered" evidence="11">
    <location>
        <begin position="788"/>
        <end position="847"/>
    </location>
</feature>
<dbReference type="InterPro" id="IPR050839">
    <property type="entry name" value="Rho-assoc_Ser/Thr_Kinase"/>
</dbReference>
<keyword evidence="2" id="KW-0723">Serine/threonine-protein kinase</keyword>
<dbReference type="PANTHER" id="PTHR22988">
    <property type="entry name" value="MYOTONIC DYSTROPHY S/T KINASE-RELATED"/>
    <property type="match status" value="1"/>
</dbReference>
<evidence type="ECO:0000256" key="2">
    <source>
        <dbReference type="ARBA" id="ARBA00022527"/>
    </source>
</evidence>
<evidence type="ECO:0000256" key="4">
    <source>
        <dbReference type="ARBA" id="ARBA00022679"/>
    </source>
</evidence>
<feature type="region of interest" description="Disordered" evidence="11">
    <location>
        <begin position="976"/>
        <end position="999"/>
    </location>
</feature>
<feature type="domain" description="Protein kinase" evidence="12">
    <location>
        <begin position="253"/>
        <end position="770"/>
    </location>
</feature>
<protein>
    <recommendedName>
        <fullName evidence="1">non-specific serine/threonine protein kinase</fullName>
        <ecNumber evidence="1">2.7.11.1</ecNumber>
    </recommendedName>
</protein>
<feature type="compositionally biased region" description="Basic and acidic residues" evidence="11">
    <location>
        <begin position="1560"/>
        <end position="1569"/>
    </location>
</feature>
<dbReference type="Pfam" id="PF00069">
    <property type="entry name" value="Pkinase"/>
    <property type="match status" value="2"/>
</dbReference>
<dbReference type="Proteomes" id="UP001176521">
    <property type="component" value="Unassembled WGS sequence"/>
</dbReference>
<dbReference type="Gene3D" id="1.10.510.10">
    <property type="entry name" value="Transferase(Phosphotransferase) domain 1"/>
    <property type="match status" value="2"/>
</dbReference>
<evidence type="ECO:0000256" key="3">
    <source>
        <dbReference type="ARBA" id="ARBA00022553"/>
    </source>
</evidence>
<dbReference type="PANTHER" id="PTHR22988:SF71">
    <property type="entry name" value="CITRON RHO-INTERACTING KINASE"/>
    <property type="match status" value="1"/>
</dbReference>
<feature type="compositionally biased region" description="Low complexity" evidence="11">
    <location>
        <begin position="625"/>
        <end position="638"/>
    </location>
</feature>
<feature type="compositionally biased region" description="Low complexity" evidence="11">
    <location>
        <begin position="800"/>
        <end position="811"/>
    </location>
</feature>
<dbReference type="GO" id="GO:0005524">
    <property type="term" value="F:ATP binding"/>
    <property type="evidence" value="ECO:0007669"/>
    <property type="project" value="UniProtKB-KW"/>
</dbReference>
<proteinExistence type="inferred from homology"/>
<keyword evidence="3" id="KW-0597">Phosphoprotein</keyword>
<feature type="compositionally biased region" description="Low complexity" evidence="11">
    <location>
        <begin position="1400"/>
        <end position="1414"/>
    </location>
</feature>
<comment type="catalytic activity">
    <reaction evidence="10">
        <text>L-seryl-[protein] + ATP = O-phospho-L-seryl-[protein] + ADP + H(+)</text>
        <dbReference type="Rhea" id="RHEA:17989"/>
        <dbReference type="Rhea" id="RHEA-COMP:9863"/>
        <dbReference type="Rhea" id="RHEA-COMP:11604"/>
        <dbReference type="ChEBI" id="CHEBI:15378"/>
        <dbReference type="ChEBI" id="CHEBI:29999"/>
        <dbReference type="ChEBI" id="CHEBI:30616"/>
        <dbReference type="ChEBI" id="CHEBI:83421"/>
        <dbReference type="ChEBI" id="CHEBI:456216"/>
        <dbReference type="EC" id="2.7.11.1"/>
    </reaction>
</comment>
<accession>A0AAN6GDC9</accession>
<feature type="compositionally biased region" description="Low complexity" evidence="11">
    <location>
        <begin position="1663"/>
        <end position="1677"/>
    </location>
</feature>
<feature type="region of interest" description="Disordered" evidence="11">
    <location>
        <begin position="1"/>
        <end position="29"/>
    </location>
</feature>
<keyword evidence="4" id="KW-0808">Transferase</keyword>
<feature type="compositionally biased region" description="Polar residues" evidence="11">
    <location>
        <begin position="611"/>
        <end position="623"/>
    </location>
</feature>
<dbReference type="InterPro" id="IPR008271">
    <property type="entry name" value="Ser/Thr_kinase_AS"/>
</dbReference>